<dbReference type="InterPro" id="IPR016181">
    <property type="entry name" value="Acyl_CoA_acyltransferase"/>
</dbReference>
<keyword evidence="2" id="KW-0808">Transferase</keyword>
<name>A0A1M5C7K6_9CLOT</name>
<organism evidence="2 3">
    <name type="scientific">Lactonifactor longoviformis DSM 17459</name>
    <dbReference type="NCBI Taxonomy" id="1122155"/>
    <lineage>
        <taxon>Bacteria</taxon>
        <taxon>Bacillati</taxon>
        <taxon>Bacillota</taxon>
        <taxon>Clostridia</taxon>
        <taxon>Eubacteriales</taxon>
        <taxon>Clostridiaceae</taxon>
        <taxon>Lactonifactor</taxon>
    </lineage>
</organism>
<evidence type="ECO:0000313" key="2">
    <source>
        <dbReference type="EMBL" id="SHF50729.1"/>
    </source>
</evidence>
<dbReference type="GO" id="GO:0016747">
    <property type="term" value="F:acyltransferase activity, transferring groups other than amino-acyl groups"/>
    <property type="evidence" value="ECO:0007669"/>
    <property type="project" value="InterPro"/>
</dbReference>
<dbReference type="InterPro" id="IPR000182">
    <property type="entry name" value="GNAT_dom"/>
</dbReference>
<evidence type="ECO:0000259" key="1">
    <source>
        <dbReference type="PROSITE" id="PS51186"/>
    </source>
</evidence>
<dbReference type="PROSITE" id="PS51186">
    <property type="entry name" value="GNAT"/>
    <property type="match status" value="1"/>
</dbReference>
<gene>
    <name evidence="2" type="ORF">SAMN02745158_04011</name>
</gene>
<dbReference type="Gene3D" id="3.40.630.30">
    <property type="match status" value="1"/>
</dbReference>
<dbReference type="InterPro" id="IPR051531">
    <property type="entry name" value="N-acetyltransferase"/>
</dbReference>
<keyword evidence="3" id="KW-1185">Reference proteome</keyword>
<reference evidence="2 3" key="1">
    <citation type="submission" date="2016-11" db="EMBL/GenBank/DDBJ databases">
        <authorList>
            <person name="Jaros S."/>
            <person name="Januszkiewicz K."/>
            <person name="Wedrychowicz H."/>
        </authorList>
    </citation>
    <scope>NUCLEOTIDE SEQUENCE [LARGE SCALE GENOMIC DNA]</scope>
    <source>
        <strain evidence="2 3">DSM 17459</strain>
    </source>
</reference>
<protein>
    <submittedName>
        <fullName evidence="2">Protein N-acetyltransferase, RimJ/RimL family</fullName>
    </submittedName>
</protein>
<dbReference type="AlphaFoldDB" id="A0A1M5C7K6"/>
<sequence>MTEADIPVLWKMYQEPEVADWGCRMKESEEEELEAFPSYREYMYHLCDMGFWTVIKKDTGEIIGQVGFEPGRQEEDGIMGIEMGYMIGPSFQGKGYGWEACRIAIEAARDREIKELFCRIDRRNQASEALARKLGFTKEGELWKKEILTS</sequence>
<feature type="domain" description="N-acetyltransferase" evidence="1">
    <location>
        <begin position="1"/>
        <end position="150"/>
    </location>
</feature>
<dbReference type="OrthoDB" id="7863753at2"/>
<dbReference type="SUPFAM" id="SSF55729">
    <property type="entry name" value="Acyl-CoA N-acyltransferases (Nat)"/>
    <property type="match status" value="1"/>
</dbReference>
<dbReference type="PANTHER" id="PTHR43792">
    <property type="entry name" value="GNAT FAMILY, PUTATIVE (AFU_ORTHOLOGUE AFUA_3G00765)-RELATED-RELATED"/>
    <property type="match status" value="1"/>
</dbReference>
<dbReference type="CDD" id="cd04301">
    <property type="entry name" value="NAT_SF"/>
    <property type="match status" value="1"/>
</dbReference>
<dbReference type="Pfam" id="PF13302">
    <property type="entry name" value="Acetyltransf_3"/>
    <property type="match status" value="1"/>
</dbReference>
<dbReference type="STRING" id="1122155.SAMN02745158_04011"/>
<proteinExistence type="predicted"/>
<accession>A0A1M5C7K6</accession>
<dbReference type="EMBL" id="FQVI01000035">
    <property type="protein sequence ID" value="SHF50729.1"/>
    <property type="molecule type" value="Genomic_DNA"/>
</dbReference>
<dbReference type="Proteomes" id="UP000184245">
    <property type="component" value="Unassembled WGS sequence"/>
</dbReference>
<dbReference type="PANTHER" id="PTHR43792:SF1">
    <property type="entry name" value="N-ACETYLTRANSFERASE DOMAIN-CONTAINING PROTEIN"/>
    <property type="match status" value="1"/>
</dbReference>
<evidence type="ECO:0000313" key="3">
    <source>
        <dbReference type="Proteomes" id="UP000184245"/>
    </source>
</evidence>